<sequence>MIATWFQKAATPFIVAALMLLAASLLGWLALRTVDGMVDEARSTAIAERNAFWEGKIDKANAAANKQIADQASAALKIQSDATDQVRSAEQLLAELKVKNAQLPRRDDCGLSVERGRLLPD</sequence>
<proteinExistence type="predicted"/>
<evidence type="ECO:0000313" key="1">
    <source>
        <dbReference type="EMBL" id="KAB1087334.1"/>
    </source>
</evidence>
<dbReference type="EMBL" id="VZUL01000002">
    <property type="protein sequence ID" value="KAB1087334.1"/>
    <property type="molecule type" value="Genomic_DNA"/>
</dbReference>
<reference evidence="1 2" key="1">
    <citation type="submission" date="2019-09" db="EMBL/GenBank/DDBJ databases">
        <title>Genome sequencing of Ng87 strain.</title>
        <authorList>
            <person name="Karasev E.S."/>
            <person name="Andronov E."/>
        </authorList>
    </citation>
    <scope>NUCLEOTIDE SEQUENCE [LARGE SCALE GENOMIC DNA]</scope>
    <source>
        <strain evidence="1 2">Ng87</strain>
    </source>
</reference>
<gene>
    <name evidence="1" type="ORF">F4V91_13425</name>
</gene>
<protein>
    <submittedName>
        <fullName evidence="1">Uncharacterized protein</fullName>
    </submittedName>
</protein>
<evidence type="ECO:0000313" key="2">
    <source>
        <dbReference type="Proteomes" id="UP000386575"/>
    </source>
</evidence>
<dbReference type="RefSeq" id="WP_151043198.1">
    <property type="nucleotide sequence ID" value="NZ_VZUL01000002.1"/>
</dbReference>
<comment type="caution">
    <text evidence="1">The sequence shown here is derived from an EMBL/GenBank/DDBJ whole genome shotgun (WGS) entry which is preliminary data.</text>
</comment>
<accession>A0A6A1TUW6</accession>
<name>A0A6A1TUW6_NEOGA</name>
<organism evidence="1 2">
    <name type="scientific">Neorhizobium galegae</name>
    <name type="common">Rhizobium galegae</name>
    <dbReference type="NCBI Taxonomy" id="399"/>
    <lineage>
        <taxon>Bacteria</taxon>
        <taxon>Pseudomonadati</taxon>
        <taxon>Pseudomonadota</taxon>
        <taxon>Alphaproteobacteria</taxon>
        <taxon>Hyphomicrobiales</taxon>
        <taxon>Rhizobiaceae</taxon>
        <taxon>Rhizobium/Agrobacterium group</taxon>
        <taxon>Neorhizobium</taxon>
    </lineage>
</organism>
<dbReference type="Proteomes" id="UP000386575">
    <property type="component" value="Unassembled WGS sequence"/>
</dbReference>
<dbReference type="AlphaFoldDB" id="A0A6A1TUW6"/>